<comment type="caution">
    <text evidence="1">The sequence shown here is derived from an EMBL/GenBank/DDBJ whole genome shotgun (WGS) entry which is preliminary data.</text>
</comment>
<accession>A0ABQ8SCJ3</accession>
<proteinExistence type="predicted"/>
<reference evidence="1 2" key="1">
    <citation type="journal article" date="2022" name="Allergy">
        <title>Genome assembly and annotation of Periplaneta americana reveal a comprehensive cockroach allergen profile.</title>
        <authorList>
            <person name="Wang L."/>
            <person name="Xiong Q."/>
            <person name="Saelim N."/>
            <person name="Wang L."/>
            <person name="Nong W."/>
            <person name="Wan A.T."/>
            <person name="Shi M."/>
            <person name="Liu X."/>
            <person name="Cao Q."/>
            <person name="Hui J.H.L."/>
            <person name="Sookrung N."/>
            <person name="Leung T.F."/>
            <person name="Tungtrongchitr A."/>
            <person name="Tsui S.K.W."/>
        </authorList>
    </citation>
    <scope>NUCLEOTIDE SEQUENCE [LARGE SCALE GENOMIC DNA]</scope>
    <source>
        <strain evidence="1">PWHHKU_190912</strain>
    </source>
</reference>
<organism evidence="1 2">
    <name type="scientific">Periplaneta americana</name>
    <name type="common">American cockroach</name>
    <name type="synonym">Blatta americana</name>
    <dbReference type="NCBI Taxonomy" id="6978"/>
    <lineage>
        <taxon>Eukaryota</taxon>
        <taxon>Metazoa</taxon>
        <taxon>Ecdysozoa</taxon>
        <taxon>Arthropoda</taxon>
        <taxon>Hexapoda</taxon>
        <taxon>Insecta</taxon>
        <taxon>Pterygota</taxon>
        <taxon>Neoptera</taxon>
        <taxon>Polyneoptera</taxon>
        <taxon>Dictyoptera</taxon>
        <taxon>Blattodea</taxon>
        <taxon>Blattoidea</taxon>
        <taxon>Blattidae</taxon>
        <taxon>Blattinae</taxon>
        <taxon>Periplaneta</taxon>
    </lineage>
</organism>
<keyword evidence="2" id="KW-1185">Reference proteome</keyword>
<evidence type="ECO:0000313" key="1">
    <source>
        <dbReference type="EMBL" id="KAJ4431406.1"/>
    </source>
</evidence>
<protein>
    <recommendedName>
        <fullName evidence="3">Reverse transcriptase domain-containing protein</fullName>
    </recommendedName>
</protein>
<sequence length="311" mass="35999">MEYRTLPALHVDLYSGHGGVCNKLCNRYSVTSSSTNLTCKLISQKRADPSEMHQGENLLYQRRCRFKSYGLILSNILLRRLSLYGDEIIGDHQCGFRRNTSTIDQIFLYSTDIGEKWEYKEYAIRKVQDNTEGLELNGLHQFLVYADDVNMLGENPQTIRENAEILLEGIFSSLFNHAVSTTRLFSVDETDVIEIVFVEKRTRISTDYLAFGLRLGKPTGKTEPSNQSKWESNRTQLRIDKQTKTPKYYPKNLILKHPQSLFLSQSESRSFTTIQNNRMYKIRYGQIGFQWLFSCISDVPGKRTYCAFDTQ</sequence>
<name>A0ABQ8SCJ3_PERAM</name>
<evidence type="ECO:0008006" key="3">
    <source>
        <dbReference type="Google" id="ProtNLM"/>
    </source>
</evidence>
<evidence type="ECO:0000313" key="2">
    <source>
        <dbReference type="Proteomes" id="UP001148838"/>
    </source>
</evidence>
<dbReference type="Proteomes" id="UP001148838">
    <property type="component" value="Unassembled WGS sequence"/>
</dbReference>
<gene>
    <name evidence="1" type="ORF">ANN_20003</name>
</gene>
<dbReference type="EMBL" id="JAJSOF020000031">
    <property type="protein sequence ID" value="KAJ4431406.1"/>
    <property type="molecule type" value="Genomic_DNA"/>
</dbReference>